<gene>
    <name evidence="2" type="ORF">EYF80_002375</name>
</gene>
<dbReference type="EMBL" id="SRLO01000011">
    <property type="protein sequence ID" value="TNN87173.1"/>
    <property type="molecule type" value="Genomic_DNA"/>
</dbReference>
<comment type="caution">
    <text evidence="2">The sequence shown here is derived from an EMBL/GenBank/DDBJ whole genome shotgun (WGS) entry which is preliminary data.</text>
</comment>
<sequence>MPTLAWHGVAWLPVHDQRPETCFGLHTIHLQTAEGREATGNTSCNKATIGDTDSRANLAPKP</sequence>
<accession>A0A4Z2JBP0</accession>
<feature type="region of interest" description="Disordered" evidence="1">
    <location>
        <begin position="39"/>
        <end position="62"/>
    </location>
</feature>
<evidence type="ECO:0000313" key="3">
    <source>
        <dbReference type="Proteomes" id="UP000314294"/>
    </source>
</evidence>
<dbReference type="Proteomes" id="UP000314294">
    <property type="component" value="Unassembled WGS sequence"/>
</dbReference>
<organism evidence="2 3">
    <name type="scientific">Liparis tanakae</name>
    <name type="common">Tanaka's snailfish</name>
    <dbReference type="NCBI Taxonomy" id="230148"/>
    <lineage>
        <taxon>Eukaryota</taxon>
        <taxon>Metazoa</taxon>
        <taxon>Chordata</taxon>
        <taxon>Craniata</taxon>
        <taxon>Vertebrata</taxon>
        <taxon>Euteleostomi</taxon>
        <taxon>Actinopterygii</taxon>
        <taxon>Neopterygii</taxon>
        <taxon>Teleostei</taxon>
        <taxon>Neoteleostei</taxon>
        <taxon>Acanthomorphata</taxon>
        <taxon>Eupercaria</taxon>
        <taxon>Perciformes</taxon>
        <taxon>Cottioidei</taxon>
        <taxon>Cottales</taxon>
        <taxon>Liparidae</taxon>
        <taxon>Liparis</taxon>
    </lineage>
</organism>
<name>A0A4Z2JBP0_9TELE</name>
<evidence type="ECO:0000256" key="1">
    <source>
        <dbReference type="SAM" id="MobiDB-lite"/>
    </source>
</evidence>
<evidence type="ECO:0000313" key="2">
    <source>
        <dbReference type="EMBL" id="TNN87173.1"/>
    </source>
</evidence>
<keyword evidence="3" id="KW-1185">Reference proteome</keyword>
<protein>
    <submittedName>
        <fullName evidence="2">Uncharacterized protein</fullName>
    </submittedName>
</protein>
<dbReference type="AlphaFoldDB" id="A0A4Z2JBP0"/>
<reference evidence="2 3" key="1">
    <citation type="submission" date="2019-03" db="EMBL/GenBank/DDBJ databases">
        <title>First draft genome of Liparis tanakae, snailfish: a comprehensive survey of snailfish specific genes.</title>
        <authorList>
            <person name="Kim W."/>
            <person name="Song I."/>
            <person name="Jeong J.-H."/>
            <person name="Kim D."/>
            <person name="Kim S."/>
            <person name="Ryu S."/>
            <person name="Song J.Y."/>
            <person name="Lee S.K."/>
        </authorList>
    </citation>
    <scope>NUCLEOTIDE SEQUENCE [LARGE SCALE GENOMIC DNA]</scope>
    <source>
        <tissue evidence="2">Muscle</tissue>
    </source>
</reference>
<proteinExistence type="predicted"/>